<evidence type="ECO:0000313" key="8">
    <source>
        <dbReference type="EMBL" id="MEC1177756.1"/>
    </source>
</evidence>
<comment type="similarity">
    <text evidence="1">Belongs to the peptidase C40 family.</text>
</comment>
<evidence type="ECO:0000256" key="2">
    <source>
        <dbReference type="ARBA" id="ARBA00022670"/>
    </source>
</evidence>
<dbReference type="PROSITE" id="PS51935">
    <property type="entry name" value="NLPC_P60"/>
    <property type="match status" value="1"/>
</dbReference>
<gene>
    <name evidence="8" type="ORF">P9B03_04605</name>
</gene>
<keyword evidence="3" id="KW-0378">Hydrolase</keyword>
<dbReference type="AlphaFoldDB" id="A0AAW9NMR9"/>
<protein>
    <submittedName>
        <fullName evidence="8">NlpC/P60 family protein</fullName>
    </submittedName>
</protein>
<dbReference type="PANTHER" id="PTHR47053">
    <property type="entry name" value="MUREIN DD-ENDOPEPTIDASE MEPH-RELATED"/>
    <property type="match status" value="1"/>
</dbReference>
<dbReference type="PROSITE" id="PS51272">
    <property type="entry name" value="SLH"/>
    <property type="match status" value="2"/>
</dbReference>
<dbReference type="PANTHER" id="PTHR47053:SF1">
    <property type="entry name" value="MUREIN DD-ENDOPEPTIDASE MEPH-RELATED"/>
    <property type="match status" value="1"/>
</dbReference>
<keyword evidence="4" id="KW-0788">Thiol protease</keyword>
<dbReference type="Pfam" id="PF00395">
    <property type="entry name" value="SLH"/>
    <property type="match status" value="2"/>
</dbReference>
<dbReference type="SUPFAM" id="SSF54001">
    <property type="entry name" value="Cysteine proteinases"/>
    <property type="match status" value="1"/>
</dbReference>
<comment type="caution">
    <text evidence="8">The sequence shown here is derived from an EMBL/GenBank/DDBJ whole genome shotgun (WGS) entry which is preliminary data.</text>
</comment>
<dbReference type="Proteomes" id="UP001344888">
    <property type="component" value="Unassembled WGS sequence"/>
</dbReference>
<dbReference type="Gene3D" id="3.90.1720.10">
    <property type="entry name" value="endopeptidase domain like (from Nostoc punctiforme)"/>
    <property type="match status" value="1"/>
</dbReference>
<sequence>MKKRVLLPVFAAFMIFAGADSHEVDAASVDQLTTSAYQYIGTPYVYGGTTTRGFDCSGFTRQVFSDLGISLPRTSGSQYGQGQSVAKGNLQAGDLVFFNTSGAGVSHVGIYIGNQKFIHSQTSRGVSVSNINESYWAKRYIGAKRVANFSTIEVAKAEVKNAQIDFSVYTSRGEVAIQLAKALNLDTSDTNSPFADVKPSAKYAGAVTALSQLGVFSGDEHGKFNPASPITRAQLAKVLVVAFDLQQQGDAPTFTDVPTSHWSSEYVATLASTGITVGKGDGTFAVNDYVTLTHLEAFINRAQQQ</sequence>
<feature type="signal peptide" evidence="5">
    <location>
        <begin position="1"/>
        <end position="26"/>
    </location>
</feature>
<accession>A0AAW9NMR9</accession>
<evidence type="ECO:0000256" key="3">
    <source>
        <dbReference type="ARBA" id="ARBA00022801"/>
    </source>
</evidence>
<name>A0AAW9NMR9_9BACL</name>
<reference evidence="8 9" key="1">
    <citation type="submission" date="2023-03" db="EMBL/GenBank/DDBJ databases">
        <title>Bacillus Genome Sequencing.</title>
        <authorList>
            <person name="Dunlap C."/>
        </authorList>
    </citation>
    <scope>NUCLEOTIDE SEQUENCE [LARGE SCALE GENOMIC DNA]</scope>
    <source>
        <strain evidence="8 9">B-59205</strain>
    </source>
</reference>
<dbReference type="GO" id="GO:0006508">
    <property type="term" value="P:proteolysis"/>
    <property type="evidence" value="ECO:0007669"/>
    <property type="project" value="UniProtKB-KW"/>
</dbReference>
<feature type="domain" description="NlpC/P60" evidence="7">
    <location>
        <begin position="26"/>
        <end position="147"/>
    </location>
</feature>
<evidence type="ECO:0000313" key="9">
    <source>
        <dbReference type="Proteomes" id="UP001344888"/>
    </source>
</evidence>
<dbReference type="InterPro" id="IPR038765">
    <property type="entry name" value="Papain-like_cys_pep_sf"/>
</dbReference>
<feature type="domain" description="SLH" evidence="6">
    <location>
        <begin position="254"/>
        <end position="305"/>
    </location>
</feature>
<evidence type="ECO:0000256" key="5">
    <source>
        <dbReference type="SAM" id="SignalP"/>
    </source>
</evidence>
<dbReference type="RefSeq" id="WP_326122214.1">
    <property type="nucleotide sequence ID" value="NZ_JARSFG010000006.1"/>
</dbReference>
<organism evidence="8 9">
    <name type="scientific">Metasolibacillus meyeri</name>
    <dbReference type="NCBI Taxonomy" id="1071052"/>
    <lineage>
        <taxon>Bacteria</taxon>
        <taxon>Bacillati</taxon>
        <taxon>Bacillota</taxon>
        <taxon>Bacilli</taxon>
        <taxon>Bacillales</taxon>
        <taxon>Caryophanaceae</taxon>
        <taxon>Metasolibacillus</taxon>
    </lineage>
</organism>
<feature type="domain" description="SLH" evidence="6">
    <location>
        <begin position="190"/>
        <end position="253"/>
    </location>
</feature>
<evidence type="ECO:0000256" key="1">
    <source>
        <dbReference type="ARBA" id="ARBA00007074"/>
    </source>
</evidence>
<dbReference type="EMBL" id="JARSFG010000006">
    <property type="protein sequence ID" value="MEC1177756.1"/>
    <property type="molecule type" value="Genomic_DNA"/>
</dbReference>
<feature type="chain" id="PRO_5043398720" evidence="5">
    <location>
        <begin position="27"/>
        <end position="305"/>
    </location>
</feature>
<keyword evidence="9" id="KW-1185">Reference proteome</keyword>
<keyword evidence="2" id="KW-0645">Protease</keyword>
<dbReference type="InterPro" id="IPR001119">
    <property type="entry name" value="SLH_dom"/>
</dbReference>
<dbReference type="InterPro" id="IPR051202">
    <property type="entry name" value="Peptidase_C40"/>
</dbReference>
<proteinExistence type="inferred from homology"/>
<dbReference type="InterPro" id="IPR000064">
    <property type="entry name" value="NLP_P60_dom"/>
</dbReference>
<evidence type="ECO:0000256" key="4">
    <source>
        <dbReference type="ARBA" id="ARBA00022807"/>
    </source>
</evidence>
<evidence type="ECO:0000259" key="7">
    <source>
        <dbReference type="PROSITE" id="PS51935"/>
    </source>
</evidence>
<evidence type="ECO:0000259" key="6">
    <source>
        <dbReference type="PROSITE" id="PS51272"/>
    </source>
</evidence>
<keyword evidence="5" id="KW-0732">Signal</keyword>
<dbReference type="Pfam" id="PF00877">
    <property type="entry name" value="NLPC_P60"/>
    <property type="match status" value="1"/>
</dbReference>
<dbReference type="GO" id="GO:0008234">
    <property type="term" value="F:cysteine-type peptidase activity"/>
    <property type="evidence" value="ECO:0007669"/>
    <property type="project" value="UniProtKB-KW"/>
</dbReference>